<protein>
    <submittedName>
        <fullName evidence="2">Uncharacterized protein</fullName>
    </submittedName>
</protein>
<comment type="caution">
    <text evidence="2">The sequence shown here is derived from an EMBL/GenBank/DDBJ whole genome shotgun (WGS) entry which is preliminary data.</text>
</comment>
<dbReference type="EMBL" id="BGPR01005291">
    <property type="protein sequence ID" value="GBN08770.1"/>
    <property type="molecule type" value="Genomic_DNA"/>
</dbReference>
<reference evidence="2 3" key="1">
    <citation type="journal article" date="2019" name="Sci. Rep.">
        <title>Orb-weaving spider Araneus ventricosus genome elucidates the spidroin gene catalogue.</title>
        <authorList>
            <person name="Kono N."/>
            <person name="Nakamura H."/>
            <person name="Ohtoshi R."/>
            <person name="Moran D.A.P."/>
            <person name="Shinohara A."/>
            <person name="Yoshida Y."/>
            <person name="Fujiwara M."/>
            <person name="Mori M."/>
            <person name="Tomita M."/>
            <person name="Arakawa K."/>
        </authorList>
    </citation>
    <scope>NUCLEOTIDE SEQUENCE [LARGE SCALE GENOMIC DNA]</scope>
</reference>
<name>A0A4Y2L3C9_ARAVE</name>
<dbReference type="AlphaFoldDB" id="A0A4Y2L3C9"/>
<proteinExistence type="predicted"/>
<feature type="compositionally biased region" description="Polar residues" evidence="1">
    <location>
        <begin position="28"/>
        <end position="37"/>
    </location>
</feature>
<evidence type="ECO:0000313" key="2">
    <source>
        <dbReference type="EMBL" id="GBN08770.1"/>
    </source>
</evidence>
<evidence type="ECO:0000256" key="1">
    <source>
        <dbReference type="SAM" id="MobiDB-lite"/>
    </source>
</evidence>
<organism evidence="2 3">
    <name type="scientific">Araneus ventricosus</name>
    <name type="common">Orbweaver spider</name>
    <name type="synonym">Epeira ventricosa</name>
    <dbReference type="NCBI Taxonomy" id="182803"/>
    <lineage>
        <taxon>Eukaryota</taxon>
        <taxon>Metazoa</taxon>
        <taxon>Ecdysozoa</taxon>
        <taxon>Arthropoda</taxon>
        <taxon>Chelicerata</taxon>
        <taxon>Arachnida</taxon>
        <taxon>Araneae</taxon>
        <taxon>Araneomorphae</taxon>
        <taxon>Entelegynae</taxon>
        <taxon>Araneoidea</taxon>
        <taxon>Araneidae</taxon>
        <taxon>Araneus</taxon>
    </lineage>
</organism>
<sequence>MSLHSPARRTRSDPGSPDQPSRIPRPISSANRSSIPVPNNKGAPKALRSPKINVSKKFNTEISKSNPSLIQSEVSTDESIISQKSSDLPTEVDLNMDATEILESKVDSEPLISDEQQTDFADFTDKIEKEQLTNGTHTLFEEEVDEDEVDLVSSSSSGSKEMIVEDCITNPFCQDDKNPFRVNGESKNPFITSSNPFEEYPSESTPALQPKAQISAAVKAPPIPERNLSEHRTNLFKAAGQKSRPQFSAAVFTSLSEENIVPDKCLKPILGAKSGLYGMTADFSLEILQQFFSFESSMGVVMKEDDTITQHARAFVSDGFTMPQ</sequence>
<accession>A0A4Y2L3C9</accession>
<gene>
    <name evidence="2" type="ORF">AVEN_141859_1</name>
</gene>
<evidence type="ECO:0000313" key="3">
    <source>
        <dbReference type="Proteomes" id="UP000499080"/>
    </source>
</evidence>
<feature type="region of interest" description="Disordered" evidence="1">
    <location>
        <begin position="1"/>
        <end position="88"/>
    </location>
</feature>
<keyword evidence="3" id="KW-1185">Reference proteome</keyword>
<feature type="compositionally biased region" description="Polar residues" evidence="1">
    <location>
        <begin position="56"/>
        <end position="88"/>
    </location>
</feature>
<dbReference type="Proteomes" id="UP000499080">
    <property type="component" value="Unassembled WGS sequence"/>
</dbReference>